<feature type="region of interest" description="Disordered" evidence="1">
    <location>
        <begin position="1"/>
        <end position="44"/>
    </location>
</feature>
<reference evidence="2 3" key="1">
    <citation type="submission" date="2013-08" db="EMBL/GenBank/DDBJ databases">
        <authorList>
            <person name="Weinstock G."/>
            <person name="Sodergren E."/>
            <person name="Wylie T."/>
            <person name="Fulton L."/>
            <person name="Fulton R."/>
            <person name="Fronick C."/>
            <person name="O'Laughlin M."/>
            <person name="Godfrey J."/>
            <person name="Miner T."/>
            <person name="Herter B."/>
            <person name="Appelbaum E."/>
            <person name="Cordes M."/>
            <person name="Lek S."/>
            <person name="Wollam A."/>
            <person name="Pepin K.H."/>
            <person name="Palsikar V.B."/>
            <person name="Mitreva M."/>
            <person name="Wilson R.K."/>
        </authorList>
    </citation>
    <scope>NUCLEOTIDE SEQUENCE [LARGE SCALE GENOMIC DNA]</scope>
    <source>
        <strain evidence="2 3">F0542</strain>
    </source>
</reference>
<dbReference type="EMBL" id="AWSE01000065">
    <property type="protein sequence ID" value="ERH24332.1"/>
    <property type="molecule type" value="Genomic_DNA"/>
</dbReference>
<dbReference type="AlphaFoldDB" id="U1S0Z3"/>
<protein>
    <submittedName>
        <fullName evidence="2">Uncharacterized protein</fullName>
    </submittedName>
</protein>
<sequence>MVLWRIGGKGPSSLLRKARGRGQVGRHRPTGRKKDLPSGSPAMS</sequence>
<gene>
    <name evidence="2" type="ORF">HMPREF1979_01339</name>
</gene>
<name>U1S0Z3_9ACTO</name>
<organism evidence="2 3">
    <name type="scientific">Actinomyces johnsonii F0542</name>
    <dbReference type="NCBI Taxonomy" id="1321818"/>
    <lineage>
        <taxon>Bacteria</taxon>
        <taxon>Bacillati</taxon>
        <taxon>Actinomycetota</taxon>
        <taxon>Actinomycetes</taxon>
        <taxon>Actinomycetales</taxon>
        <taxon>Actinomycetaceae</taxon>
        <taxon>Actinomyces</taxon>
    </lineage>
</organism>
<accession>U1S0Z3</accession>
<evidence type="ECO:0000313" key="2">
    <source>
        <dbReference type="EMBL" id="ERH24332.1"/>
    </source>
</evidence>
<keyword evidence="3" id="KW-1185">Reference proteome</keyword>
<feature type="compositionally biased region" description="Basic residues" evidence="1">
    <location>
        <begin position="16"/>
        <end position="31"/>
    </location>
</feature>
<dbReference type="Proteomes" id="UP000016536">
    <property type="component" value="Unassembled WGS sequence"/>
</dbReference>
<dbReference type="HOGENOM" id="CLU_3211341_0_0_11"/>
<proteinExistence type="predicted"/>
<evidence type="ECO:0000313" key="3">
    <source>
        <dbReference type="Proteomes" id="UP000016536"/>
    </source>
</evidence>
<comment type="caution">
    <text evidence="2">The sequence shown here is derived from an EMBL/GenBank/DDBJ whole genome shotgun (WGS) entry which is preliminary data.</text>
</comment>
<evidence type="ECO:0000256" key="1">
    <source>
        <dbReference type="SAM" id="MobiDB-lite"/>
    </source>
</evidence>